<evidence type="ECO:0000256" key="3">
    <source>
        <dbReference type="ARBA" id="ARBA00022964"/>
    </source>
</evidence>
<reference evidence="7 8" key="1">
    <citation type="journal article" date="2014" name="Int. J. Syst. Evol. Microbiol.">
        <title>Complete genome sequence of Corynebacterium casei LMG S-19264T (=DSM 44701T), isolated from a smear-ripened cheese.</title>
        <authorList>
            <consortium name="US DOE Joint Genome Institute (JGI-PGF)"/>
            <person name="Walter F."/>
            <person name="Albersmeier A."/>
            <person name="Kalinowski J."/>
            <person name="Ruckert C."/>
        </authorList>
    </citation>
    <scope>NUCLEOTIDE SEQUENCE [LARGE SCALE GENOMIC DNA]</scope>
    <source>
        <strain evidence="7 8">CGMCC 1.16330</strain>
    </source>
</reference>
<evidence type="ECO:0000256" key="2">
    <source>
        <dbReference type="ARBA" id="ARBA00022723"/>
    </source>
</evidence>
<sequence length="301" mass="33939">MATIQPTGQILGATVTDIDLSRPLGEEEFAAILGALGRHGVLRFPGQRIDSAALRDFSRRFGSIQTSITGRHHDPEVPEVGILSNIKVDGEYIGIPDAGQDWHTDMSYRDLMGFVNVLYAVKVPRRDGRPLGNTLFANMHAAYDELDPALKARLAGMTATHDFNKFWDKMRAREGSTRPPLTPEQRAKRPPAVHPIFMTHPITGRKVLYCNPGYAVRINELDEAESDRVLEQLFAHQLQPRFLYTHVWTEGDVLVWDNLGTLHNAVPDYGPEEHRMMKRCQVLADRVFRPDFLPPSLRRAA</sequence>
<dbReference type="GO" id="GO:0046872">
    <property type="term" value="F:metal ion binding"/>
    <property type="evidence" value="ECO:0007669"/>
    <property type="project" value="UniProtKB-KW"/>
</dbReference>
<comment type="caution">
    <text evidence="7">The sequence shown here is derived from an EMBL/GenBank/DDBJ whole genome shotgun (WGS) entry which is preliminary data.</text>
</comment>
<dbReference type="RefSeq" id="WP_188900299.1">
    <property type="nucleotide sequence ID" value="NZ_BMKS01000006.1"/>
</dbReference>
<keyword evidence="2" id="KW-0479">Metal-binding</keyword>
<dbReference type="GO" id="GO:0000908">
    <property type="term" value="F:taurine dioxygenase activity"/>
    <property type="evidence" value="ECO:0007669"/>
    <property type="project" value="TreeGrafter"/>
</dbReference>
<evidence type="ECO:0000256" key="4">
    <source>
        <dbReference type="ARBA" id="ARBA00023002"/>
    </source>
</evidence>
<keyword evidence="5" id="KW-0408">Iron</keyword>
<dbReference type="PANTHER" id="PTHR30468:SF1">
    <property type="entry name" value="ALPHA-KETOGLUTARATE-DEPENDENT SULFONATE DIOXYGENASE"/>
    <property type="match status" value="1"/>
</dbReference>
<dbReference type="Gene3D" id="3.60.130.10">
    <property type="entry name" value="Clavaminate synthase-like"/>
    <property type="match status" value="1"/>
</dbReference>
<keyword evidence="3 7" id="KW-0223">Dioxygenase</keyword>
<dbReference type="GO" id="GO:0006790">
    <property type="term" value="P:sulfur compound metabolic process"/>
    <property type="evidence" value="ECO:0007669"/>
    <property type="project" value="TreeGrafter"/>
</dbReference>
<accession>A0A8J3ECD4</accession>
<organism evidence="7 8">
    <name type="scientific">Caldovatus sediminis</name>
    <dbReference type="NCBI Taxonomy" id="2041189"/>
    <lineage>
        <taxon>Bacteria</taxon>
        <taxon>Pseudomonadati</taxon>
        <taxon>Pseudomonadota</taxon>
        <taxon>Alphaproteobacteria</taxon>
        <taxon>Acetobacterales</taxon>
        <taxon>Roseomonadaceae</taxon>
        <taxon>Caldovatus</taxon>
    </lineage>
</organism>
<dbReference type="AlphaFoldDB" id="A0A8J3ECD4"/>
<evidence type="ECO:0000313" key="8">
    <source>
        <dbReference type="Proteomes" id="UP000597507"/>
    </source>
</evidence>
<gene>
    <name evidence="7" type="ORF">GCM10010964_23030</name>
</gene>
<dbReference type="EMBL" id="BMKS01000006">
    <property type="protein sequence ID" value="GGG34494.1"/>
    <property type="molecule type" value="Genomic_DNA"/>
</dbReference>
<proteinExistence type="inferred from homology"/>
<evidence type="ECO:0000256" key="5">
    <source>
        <dbReference type="ARBA" id="ARBA00023004"/>
    </source>
</evidence>
<dbReference type="SUPFAM" id="SSF51197">
    <property type="entry name" value="Clavaminate synthase-like"/>
    <property type="match status" value="1"/>
</dbReference>
<dbReference type="PANTHER" id="PTHR30468">
    <property type="entry name" value="ALPHA-KETOGLUTARATE-DEPENDENT SULFONATE DIOXYGENASE"/>
    <property type="match status" value="1"/>
</dbReference>
<keyword evidence="4" id="KW-0560">Oxidoreductase</keyword>
<comment type="similarity">
    <text evidence="1">Belongs to the TfdA dioxygenase family.</text>
</comment>
<dbReference type="InterPro" id="IPR051323">
    <property type="entry name" value="AtsK-like"/>
</dbReference>
<keyword evidence="8" id="KW-1185">Reference proteome</keyword>
<evidence type="ECO:0000259" key="6">
    <source>
        <dbReference type="Pfam" id="PF02668"/>
    </source>
</evidence>
<feature type="domain" description="TauD/TfdA-like" evidence="6">
    <location>
        <begin position="5"/>
        <end position="280"/>
    </location>
</feature>
<evidence type="ECO:0000256" key="1">
    <source>
        <dbReference type="ARBA" id="ARBA00005896"/>
    </source>
</evidence>
<dbReference type="InterPro" id="IPR003819">
    <property type="entry name" value="TauD/TfdA-like"/>
</dbReference>
<evidence type="ECO:0000313" key="7">
    <source>
        <dbReference type="EMBL" id="GGG34494.1"/>
    </source>
</evidence>
<protein>
    <submittedName>
        <fullName evidence="7">Taurine dioxygenase</fullName>
    </submittedName>
</protein>
<dbReference type="Proteomes" id="UP000597507">
    <property type="component" value="Unassembled WGS sequence"/>
</dbReference>
<name>A0A8J3ECD4_9PROT</name>
<dbReference type="InterPro" id="IPR042098">
    <property type="entry name" value="TauD-like_sf"/>
</dbReference>
<dbReference type="GO" id="GO:0005737">
    <property type="term" value="C:cytoplasm"/>
    <property type="evidence" value="ECO:0007669"/>
    <property type="project" value="TreeGrafter"/>
</dbReference>
<dbReference type="Pfam" id="PF02668">
    <property type="entry name" value="TauD"/>
    <property type="match status" value="1"/>
</dbReference>